<dbReference type="Pfam" id="PF13354">
    <property type="entry name" value="Beta-lactamase2"/>
    <property type="match status" value="1"/>
</dbReference>
<sequence>MHAPGHVAIAVEDVATGFETGVNAGLEMPAASTIKIPVMVEVFRQLAAGTFDLNDKMHVTAADRDWGYGDLCDAPAGKGYTISQLLSLMIDVSDNTATNMLIRHVGRQRINATMRELGLTHTRLADFIRSDGDGIRWALRSSPADMARLLTDMAKEQLIDEWSSRAMIRILRGQKHNSLLPQPLPSGTAIAHKTGTLHDTLNDVGIVYLGEDPYVIAVMTTDLPTLDAGRSFIRGVSRMAYNALGRFASWREEYGVPGLPAAPASDAPPATPDQRMWTPAQPAPAAPAPAMPAVPSAEALTNGTPQSR</sequence>
<feature type="compositionally biased region" description="Pro residues" evidence="1">
    <location>
        <begin position="281"/>
        <end position="292"/>
    </location>
</feature>
<dbReference type="AlphaFoldDB" id="A0AAN2C8T1"/>
<feature type="domain" description="Beta-lactamase class A catalytic" evidence="2">
    <location>
        <begin position="9"/>
        <end position="220"/>
    </location>
</feature>
<dbReference type="InterPro" id="IPR000871">
    <property type="entry name" value="Beta-lactam_class-A"/>
</dbReference>
<evidence type="ECO:0000259" key="2">
    <source>
        <dbReference type="Pfam" id="PF13354"/>
    </source>
</evidence>
<accession>A0AAN2C8T1</accession>
<dbReference type="InterPro" id="IPR045155">
    <property type="entry name" value="Beta-lactam_cat"/>
</dbReference>
<evidence type="ECO:0000313" key="3">
    <source>
        <dbReference type="EMBL" id="BDE04872.1"/>
    </source>
</evidence>
<proteinExistence type="predicted"/>
<evidence type="ECO:0000313" key="4">
    <source>
        <dbReference type="Proteomes" id="UP001317532"/>
    </source>
</evidence>
<evidence type="ECO:0000256" key="1">
    <source>
        <dbReference type="SAM" id="MobiDB-lite"/>
    </source>
</evidence>
<dbReference type="Gene3D" id="3.40.710.10">
    <property type="entry name" value="DD-peptidase/beta-lactamase superfamily"/>
    <property type="match status" value="1"/>
</dbReference>
<dbReference type="PANTHER" id="PTHR35333">
    <property type="entry name" value="BETA-LACTAMASE"/>
    <property type="match status" value="1"/>
</dbReference>
<organism evidence="3 4">
    <name type="scientific">Vulcanimicrobium alpinum</name>
    <dbReference type="NCBI Taxonomy" id="3016050"/>
    <lineage>
        <taxon>Bacteria</taxon>
        <taxon>Bacillati</taxon>
        <taxon>Vulcanimicrobiota</taxon>
        <taxon>Vulcanimicrobiia</taxon>
        <taxon>Vulcanimicrobiales</taxon>
        <taxon>Vulcanimicrobiaceae</taxon>
        <taxon>Vulcanimicrobium</taxon>
    </lineage>
</organism>
<keyword evidence="4" id="KW-1185">Reference proteome</keyword>
<gene>
    <name evidence="3" type="ORF">WPS_01480</name>
</gene>
<dbReference type="InterPro" id="IPR012338">
    <property type="entry name" value="Beta-lactam/transpept-like"/>
</dbReference>
<feature type="region of interest" description="Disordered" evidence="1">
    <location>
        <begin position="261"/>
        <end position="308"/>
    </location>
</feature>
<dbReference type="SUPFAM" id="SSF56601">
    <property type="entry name" value="beta-lactamase/transpeptidase-like"/>
    <property type="match status" value="1"/>
</dbReference>
<dbReference type="PANTHER" id="PTHR35333:SF3">
    <property type="entry name" value="BETA-LACTAMASE-TYPE TRANSPEPTIDASE FOLD CONTAINING PROTEIN"/>
    <property type="match status" value="1"/>
</dbReference>
<reference evidence="3 4" key="1">
    <citation type="journal article" date="2022" name="ISME Commun">
        <title>Vulcanimicrobium alpinus gen. nov. sp. nov., the first cultivated representative of the candidate phylum 'Eremiobacterota', is a metabolically versatile aerobic anoxygenic phototroph.</title>
        <authorList>
            <person name="Yabe S."/>
            <person name="Muto K."/>
            <person name="Abe K."/>
            <person name="Yokota A."/>
            <person name="Staudigel H."/>
            <person name="Tebo B.M."/>
        </authorList>
    </citation>
    <scope>NUCLEOTIDE SEQUENCE [LARGE SCALE GENOMIC DNA]</scope>
    <source>
        <strain evidence="3 4">WC8-2</strain>
    </source>
</reference>
<name>A0AAN2C8T1_UNVUL</name>
<dbReference type="GO" id="GO:0008800">
    <property type="term" value="F:beta-lactamase activity"/>
    <property type="evidence" value="ECO:0007669"/>
    <property type="project" value="InterPro"/>
</dbReference>
<dbReference type="EMBL" id="AP025523">
    <property type="protein sequence ID" value="BDE04872.1"/>
    <property type="molecule type" value="Genomic_DNA"/>
</dbReference>
<dbReference type="KEGG" id="vab:WPS_01480"/>
<dbReference type="GO" id="GO:0030655">
    <property type="term" value="P:beta-lactam antibiotic catabolic process"/>
    <property type="evidence" value="ECO:0007669"/>
    <property type="project" value="InterPro"/>
</dbReference>
<protein>
    <recommendedName>
        <fullName evidence="2">Beta-lactamase class A catalytic domain-containing protein</fullName>
    </recommendedName>
</protein>
<dbReference type="Proteomes" id="UP001317532">
    <property type="component" value="Chromosome"/>
</dbReference>
<dbReference type="GO" id="GO:0046677">
    <property type="term" value="P:response to antibiotic"/>
    <property type="evidence" value="ECO:0007669"/>
    <property type="project" value="InterPro"/>
</dbReference>